<dbReference type="FunFam" id="1.10.3470.10:FF:000001">
    <property type="entry name" value="Vitamin B12 ABC transporter permease BtuC"/>
    <property type="match status" value="1"/>
</dbReference>
<feature type="transmembrane region" description="Helical" evidence="9">
    <location>
        <begin position="317"/>
        <end position="336"/>
    </location>
</feature>
<feature type="transmembrane region" description="Helical" evidence="9">
    <location>
        <begin position="138"/>
        <end position="159"/>
    </location>
</feature>
<dbReference type="Pfam" id="PF01032">
    <property type="entry name" value="FecCD"/>
    <property type="match status" value="1"/>
</dbReference>
<evidence type="ECO:0000313" key="11">
    <source>
        <dbReference type="Proteomes" id="UP000643207"/>
    </source>
</evidence>
<evidence type="ECO:0000256" key="4">
    <source>
        <dbReference type="ARBA" id="ARBA00022475"/>
    </source>
</evidence>
<keyword evidence="7 9" id="KW-0472">Membrane</keyword>
<feature type="transmembrane region" description="Helical" evidence="9">
    <location>
        <begin position="109"/>
        <end position="126"/>
    </location>
</feature>
<keyword evidence="4" id="KW-1003">Cell membrane</keyword>
<accession>A0A9X0XF79</accession>
<dbReference type="Proteomes" id="UP000643207">
    <property type="component" value="Unassembled WGS sequence"/>
</dbReference>
<organism evidence="10 11">
    <name type="scientific">Aquariibacter lacus</name>
    <dbReference type="NCBI Taxonomy" id="2801332"/>
    <lineage>
        <taxon>Bacteria</taxon>
        <taxon>Pseudomonadati</taxon>
        <taxon>Pseudomonadota</taxon>
        <taxon>Betaproteobacteria</taxon>
        <taxon>Burkholderiales</taxon>
        <taxon>Sphaerotilaceae</taxon>
        <taxon>Aquariibacter</taxon>
    </lineage>
</organism>
<evidence type="ECO:0000256" key="5">
    <source>
        <dbReference type="ARBA" id="ARBA00022692"/>
    </source>
</evidence>
<dbReference type="PANTHER" id="PTHR30472:SF25">
    <property type="entry name" value="ABC TRANSPORTER PERMEASE PROTEIN MJ0876-RELATED"/>
    <property type="match status" value="1"/>
</dbReference>
<feature type="transmembrane region" description="Helical" evidence="9">
    <location>
        <begin position="179"/>
        <end position="199"/>
    </location>
</feature>
<dbReference type="AlphaFoldDB" id="A0A9X0XF79"/>
<name>A0A9X0XF79_9BURK</name>
<dbReference type="EMBL" id="JAERRA010000001">
    <property type="protein sequence ID" value="MBL0718873.1"/>
    <property type="molecule type" value="Genomic_DNA"/>
</dbReference>
<evidence type="ECO:0000256" key="1">
    <source>
        <dbReference type="ARBA" id="ARBA00004651"/>
    </source>
</evidence>
<reference evidence="10 11" key="1">
    <citation type="submission" date="2021-01" db="EMBL/GenBank/DDBJ databases">
        <title>Piscinibacter sp. Jin2 Genome sequencing and assembly.</title>
        <authorList>
            <person name="Kim I."/>
        </authorList>
    </citation>
    <scope>NUCLEOTIDE SEQUENCE [LARGE SCALE GENOMIC DNA]</scope>
    <source>
        <strain evidence="10 11">Jin2</strain>
    </source>
</reference>
<feature type="transmembrane region" description="Helical" evidence="9">
    <location>
        <begin position="343"/>
        <end position="366"/>
    </location>
</feature>
<keyword evidence="11" id="KW-1185">Reference proteome</keyword>
<sequence length="397" mass="38920">MNRLAPQAAGRVGSVPGPVRPGDGPAPSHPAAAPAPAARRARGRLPARWLLPALALALLLLALLAVGQGAYAIPPQTVLHLLGHSLGLDLGPVDIQQLAVLQAIRLPRLALAVLTGAGLATAGVLMQGLFRNPLADPTLIGSSAGAALAASAVIVLLGPGGAGGVLLLQGQTSSALGSATLPLAAFAGSLLATGLVVVIGRGGGSGSMSLAGVLLAGIAVNALAMAGVGLMAYLASDEQLRTLTFWNLGALSAASGPVLLAVAPAVGLALFVAWTLAPALNALALGEARAGHLGLAVGRTQVGAVLAAALATGSVVAFTGMIGFIGLVAPHLVRLLAGPDHRVLIPGAALLGALLVLGADLLARTLVAPAELPIGLLTALIGGPFFIALLRRARGRS</sequence>
<evidence type="ECO:0000256" key="6">
    <source>
        <dbReference type="ARBA" id="ARBA00022989"/>
    </source>
</evidence>
<dbReference type="SUPFAM" id="SSF81345">
    <property type="entry name" value="ABC transporter involved in vitamin B12 uptake, BtuC"/>
    <property type="match status" value="1"/>
</dbReference>
<feature type="transmembrane region" description="Helical" evidence="9">
    <location>
        <begin position="49"/>
        <end position="73"/>
    </location>
</feature>
<feature type="transmembrane region" description="Helical" evidence="9">
    <location>
        <begin position="211"/>
        <end position="234"/>
    </location>
</feature>
<dbReference type="Gene3D" id="1.10.3470.10">
    <property type="entry name" value="ABC transporter involved in vitamin B12 uptake, BtuC"/>
    <property type="match status" value="1"/>
</dbReference>
<protein>
    <submittedName>
        <fullName evidence="10">Iron ABC transporter permease</fullName>
    </submittedName>
</protein>
<dbReference type="GO" id="GO:0005886">
    <property type="term" value="C:plasma membrane"/>
    <property type="evidence" value="ECO:0007669"/>
    <property type="project" value="UniProtKB-SubCell"/>
</dbReference>
<evidence type="ECO:0000256" key="8">
    <source>
        <dbReference type="SAM" id="MobiDB-lite"/>
    </source>
</evidence>
<dbReference type="GO" id="GO:0022857">
    <property type="term" value="F:transmembrane transporter activity"/>
    <property type="evidence" value="ECO:0007669"/>
    <property type="project" value="InterPro"/>
</dbReference>
<proteinExistence type="inferred from homology"/>
<keyword evidence="6 9" id="KW-1133">Transmembrane helix</keyword>
<evidence type="ECO:0000256" key="3">
    <source>
        <dbReference type="ARBA" id="ARBA00022448"/>
    </source>
</evidence>
<evidence type="ECO:0000256" key="7">
    <source>
        <dbReference type="ARBA" id="ARBA00023136"/>
    </source>
</evidence>
<dbReference type="InterPro" id="IPR037294">
    <property type="entry name" value="ABC_BtuC-like"/>
</dbReference>
<evidence type="ECO:0000256" key="2">
    <source>
        <dbReference type="ARBA" id="ARBA00007935"/>
    </source>
</evidence>
<comment type="similarity">
    <text evidence="2">Belongs to the binding-protein-dependent transport system permease family. FecCD subfamily.</text>
</comment>
<feature type="transmembrane region" description="Helical" evidence="9">
    <location>
        <begin position="254"/>
        <end position="280"/>
    </location>
</feature>
<keyword evidence="3" id="KW-0813">Transport</keyword>
<evidence type="ECO:0000256" key="9">
    <source>
        <dbReference type="SAM" id="Phobius"/>
    </source>
</evidence>
<dbReference type="GO" id="GO:0033214">
    <property type="term" value="P:siderophore-iron import into cell"/>
    <property type="evidence" value="ECO:0007669"/>
    <property type="project" value="TreeGrafter"/>
</dbReference>
<feature type="transmembrane region" description="Helical" evidence="9">
    <location>
        <begin position="372"/>
        <end position="390"/>
    </location>
</feature>
<gene>
    <name evidence="10" type="ORF">JI742_03120</name>
</gene>
<comment type="caution">
    <text evidence="10">The sequence shown here is derived from an EMBL/GenBank/DDBJ whole genome shotgun (WGS) entry which is preliminary data.</text>
</comment>
<feature type="region of interest" description="Disordered" evidence="8">
    <location>
        <begin position="1"/>
        <end position="38"/>
    </location>
</feature>
<keyword evidence="5 9" id="KW-0812">Transmembrane</keyword>
<comment type="subcellular location">
    <subcellularLocation>
        <location evidence="1">Cell membrane</location>
        <topology evidence="1">Multi-pass membrane protein</topology>
    </subcellularLocation>
</comment>
<dbReference type="PANTHER" id="PTHR30472">
    <property type="entry name" value="FERRIC ENTEROBACTIN TRANSPORT SYSTEM PERMEASE PROTEIN"/>
    <property type="match status" value="1"/>
</dbReference>
<dbReference type="InterPro" id="IPR000522">
    <property type="entry name" value="ABC_transptr_permease_BtuC"/>
</dbReference>
<evidence type="ECO:0000313" key="10">
    <source>
        <dbReference type="EMBL" id="MBL0718873.1"/>
    </source>
</evidence>